<comment type="catalytic activity">
    <reaction evidence="13">
        <text>Cu(+)(in) + ATP + H2O = Cu(+)(out) + ADP + phosphate + H(+)</text>
        <dbReference type="Rhea" id="RHEA:25792"/>
        <dbReference type="ChEBI" id="CHEBI:15377"/>
        <dbReference type="ChEBI" id="CHEBI:15378"/>
        <dbReference type="ChEBI" id="CHEBI:30616"/>
        <dbReference type="ChEBI" id="CHEBI:43474"/>
        <dbReference type="ChEBI" id="CHEBI:49552"/>
        <dbReference type="ChEBI" id="CHEBI:456216"/>
        <dbReference type="EC" id="7.2.2.8"/>
    </reaction>
</comment>
<dbReference type="PANTHER" id="PTHR43520:SF8">
    <property type="entry name" value="P-TYPE CU(+) TRANSPORTER"/>
    <property type="match status" value="1"/>
</dbReference>
<evidence type="ECO:0000313" key="17">
    <source>
        <dbReference type="Proteomes" id="UP000288812"/>
    </source>
</evidence>
<evidence type="ECO:0000256" key="10">
    <source>
        <dbReference type="ARBA" id="ARBA00022989"/>
    </source>
</evidence>
<dbReference type="FunFam" id="3.30.70.100:FF:000005">
    <property type="entry name" value="Copper-exporting P-type ATPase A"/>
    <property type="match status" value="1"/>
</dbReference>
<name>A0A437S6J3_9FIRM</name>
<feature type="transmembrane region" description="Helical" evidence="14">
    <location>
        <begin position="730"/>
        <end position="750"/>
    </location>
</feature>
<feature type="domain" description="HMA" evidence="15">
    <location>
        <begin position="1"/>
        <end position="67"/>
    </location>
</feature>
<dbReference type="SUPFAM" id="SSF55008">
    <property type="entry name" value="HMA, heavy metal-associated domain"/>
    <property type="match status" value="1"/>
</dbReference>
<dbReference type="NCBIfam" id="TIGR01525">
    <property type="entry name" value="ATPase-IB_hvy"/>
    <property type="match status" value="1"/>
</dbReference>
<dbReference type="NCBIfam" id="TIGR01494">
    <property type="entry name" value="ATPase_P-type"/>
    <property type="match status" value="1"/>
</dbReference>
<evidence type="ECO:0000256" key="2">
    <source>
        <dbReference type="ARBA" id="ARBA00006024"/>
    </source>
</evidence>
<dbReference type="SUPFAM" id="SSF81665">
    <property type="entry name" value="Calcium ATPase, transmembrane domain M"/>
    <property type="match status" value="1"/>
</dbReference>
<dbReference type="SFLD" id="SFLDF00027">
    <property type="entry name" value="p-type_atpase"/>
    <property type="match status" value="1"/>
</dbReference>
<keyword evidence="11" id="KW-0186">Copper</keyword>
<feature type="transmembrane region" description="Helical" evidence="14">
    <location>
        <begin position="358"/>
        <end position="379"/>
    </location>
</feature>
<evidence type="ECO:0000313" key="16">
    <source>
        <dbReference type="EMBL" id="RVU54633.1"/>
    </source>
</evidence>
<dbReference type="PRINTS" id="PR00119">
    <property type="entry name" value="CATATPASE"/>
</dbReference>
<keyword evidence="6 14" id="KW-0547">Nucleotide-binding</keyword>
<dbReference type="CDD" id="cd00371">
    <property type="entry name" value="HMA"/>
    <property type="match status" value="1"/>
</dbReference>
<feature type="transmembrane region" description="Helical" evidence="14">
    <location>
        <begin position="206"/>
        <end position="224"/>
    </location>
</feature>
<dbReference type="InterPro" id="IPR044492">
    <property type="entry name" value="P_typ_ATPase_HD_dom"/>
</dbReference>
<evidence type="ECO:0000256" key="1">
    <source>
        <dbReference type="ARBA" id="ARBA00004651"/>
    </source>
</evidence>
<feature type="transmembrane region" description="Helical" evidence="14">
    <location>
        <begin position="168"/>
        <end position="186"/>
    </location>
</feature>
<gene>
    <name evidence="16" type="ORF">EF514_06560</name>
</gene>
<dbReference type="InterPro" id="IPR027256">
    <property type="entry name" value="P-typ_ATPase_IB"/>
</dbReference>
<feature type="transmembrane region" description="Helical" evidence="14">
    <location>
        <begin position="699"/>
        <end position="718"/>
    </location>
</feature>
<dbReference type="SUPFAM" id="SSF56784">
    <property type="entry name" value="HAD-like"/>
    <property type="match status" value="1"/>
</dbReference>
<evidence type="ECO:0000259" key="15">
    <source>
        <dbReference type="PROSITE" id="PS50846"/>
    </source>
</evidence>
<evidence type="ECO:0000256" key="7">
    <source>
        <dbReference type="ARBA" id="ARBA00022796"/>
    </source>
</evidence>
<dbReference type="InterPro" id="IPR036412">
    <property type="entry name" value="HAD-like_sf"/>
</dbReference>
<dbReference type="PROSITE" id="PS01047">
    <property type="entry name" value="HMA_1"/>
    <property type="match status" value="1"/>
</dbReference>
<feature type="transmembrane region" description="Helical" evidence="14">
    <location>
        <begin position="391"/>
        <end position="413"/>
    </location>
</feature>
<dbReference type="InterPro" id="IPR006121">
    <property type="entry name" value="HMA_dom"/>
</dbReference>
<reference evidence="16 17" key="1">
    <citation type="submission" date="2018-11" db="EMBL/GenBank/DDBJ databases">
        <title>Genome sequencing and assembly of Anaerosphaera sp. nov., GS7-6-2.</title>
        <authorList>
            <person name="Rettenmaier R."/>
            <person name="Liebl W."/>
            <person name="Zverlov V."/>
        </authorList>
    </citation>
    <scope>NUCLEOTIDE SEQUENCE [LARGE SCALE GENOMIC DNA]</scope>
    <source>
        <strain evidence="16 17">GS7-6-2</strain>
    </source>
</reference>
<evidence type="ECO:0000256" key="14">
    <source>
        <dbReference type="RuleBase" id="RU362081"/>
    </source>
</evidence>
<dbReference type="GO" id="GO:0005524">
    <property type="term" value="F:ATP binding"/>
    <property type="evidence" value="ECO:0007669"/>
    <property type="project" value="UniProtKB-UniRule"/>
</dbReference>
<dbReference type="PRINTS" id="PR00943">
    <property type="entry name" value="CUATPASE"/>
</dbReference>
<dbReference type="Gene3D" id="3.40.50.1000">
    <property type="entry name" value="HAD superfamily/HAD-like"/>
    <property type="match status" value="1"/>
</dbReference>
<dbReference type="InterPro" id="IPR008250">
    <property type="entry name" value="ATPase_P-typ_transduc_dom_A_sf"/>
</dbReference>
<dbReference type="SFLD" id="SFLDG00002">
    <property type="entry name" value="C1.7:_P-type_atpase_like"/>
    <property type="match status" value="1"/>
</dbReference>
<dbReference type="InterPro" id="IPR023299">
    <property type="entry name" value="ATPase_P-typ_cyto_dom_N"/>
</dbReference>
<comment type="caution">
    <text evidence="16">The sequence shown here is derived from an EMBL/GenBank/DDBJ whole genome shotgun (WGS) entry which is preliminary data.</text>
</comment>
<dbReference type="FunFam" id="2.70.150.10:FF:000002">
    <property type="entry name" value="Copper-transporting ATPase 1, putative"/>
    <property type="match status" value="1"/>
</dbReference>
<dbReference type="Gene3D" id="3.30.70.100">
    <property type="match status" value="1"/>
</dbReference>
<dbReference type="SFLD" id="SFLDS00003">
    <property type="entry name" value="Haloacid_Dehalogenase"/>
    <property type="match status" value="1"/>
</dbReference>
<keyword evidence="7" id="KW-0187">Copper transport</keyword>
<dbReference type="SUPFAM" id="SSF81653">
    <property type="entry name" value="Calcium ATPase, transduction domain A"/>
    <property type="match status" value="1"/>
</dbReference>
<dbReference type="GO" id="GO:0043682">
    <property type="term" value="F:P-type divalent copper transporter activity"/>
    <property type="evidence" value="ECO:0007669"/>
    <property type="project" value="TreeGrafter"/>
</dbReference>
<keyword evidence="4 14" id="KW-0812">Transmembrane</keyword>
<dbReference type="Pfam" id="PF00122">
    <property type="entry name" value="E1-E2_ATPase"/>
    <property type="match status" value="1"/>
</dbReference>
<evidence type="ECO:0000256" key="6">
    <source>
        <dbReference type="ARBA" id="ARBA00022741"/>
    </source>
</evidence>
<dbReference type="PANTHER" id="PTHR43520">
    <property type="entry name" value="ATP7, ISOFORM B"/>
    <property type="match status" value="1"/>
</dbReference>
<dbReference type="InterPro" id="IPR023214">
    <property type="entry name" value="HAD_sf"/>
</dbReference>
<evidence type="ECO:0000256" key="5">
    <source>
        <dbReference type="ARBA" id="ARBA00022723"/>
    </source>
</evidence>
<protein>
    <recommendedName>
        <fullName evidence="3">P-type Cu(+) transporter</fullName>
        <ecNumber evidence="3">7.2.2.8</ecNumber>
    </recommendedName>
</protein>
<evidence type="ECO:0000256" key="12">
    <source>
        <dbReference type="ARBA" id="ARBA00023136"/>
    </source>
</evidence>
<dbReference type="PROSITE" id="PS00154">
    <property type="entry name" value="ATPASE_E1_E2"/>
    <property type="match status" value="1"/>
</dbReference>
<keyword evidence="12 14" id="KW-0472">Membrane</keyword>
<dbReference type="OrthoDB" id="9760364at2"/>
<dbReference type="NCBIfam" id="TIGR01511">
    <property type="entry name" value="ATPase-IB1_Cu"/>
    <property type="match status" value="1"/>
</dbReference>
<evidence type="ECO:0000256" key="11">
    <source>
        <dbReference type="ARBA" id="ARBA00023008"/>
    </source>
</evidence>
<dbReference type="GO" id="GO:0140581">
    <property type="term" value="F:P-type monovalent copper transporter activity"/>
    <property type="evidence" value="ECO:0007669"/>
    <property type="project" value="UniProtKB-EC"/>
</dbReference>
<keyword evidence="17" id="KW-1185">Reference proteome</keyword>
<evidence type="ECO:0000256" key="8">
    <source>
        <dbReference type="ARBA" id="ARBA00022840"/>
    </source>
</evidence>
<dbReference type="GO" id="GO:0016887">
    <property type="term" value="F:ATP hydrolysis activity"/>
    <property type="evidence" value="ECO:0007669"/>
    <property type="project" value="InterPro"/>
</dbReference>
<dbReference type="GO" id="GO:0005507">
    <property type="term" value="F:copper ion binding"/>
    <property type="evidence" value="ECO:0007669"/>
    <property type="project" value="TreeGrafter"/>
</dbReference>
<dbReference type="InterPro" id="IPR017969">
    <property type="entry name" value="Heavy-metal-associated_CS"/>
</dbReference>
<dbReference type="InterPro" id="IPR018303">
    <property type="entry name" value="ATPase_P-typ_P_site"/>
</dbReference>
<comment type="subcellular location">
    <subcellularLocation>
        <location evidence="1">Cell membrane</location>
        <topology evidence="1">Multi-pass membrane protein</topology>
    </subcellularLocation>
</comment>
<organism evidence="16 17">
    <name type="scientific">Anaerosphaera multitolerans</name>
    <dbReference type="NCBI Taxonomy" id="2487351"/>
    <lineage>
        <taxon>Bacteria</taxon>
        <taxon>Bacillati</taxon>
        <taxon>Bacillota</taxon>
        <taxon>Tissierellia</taxon>
        <taxon>Tissierellales</taxon>
        <taxon>Peptoniphilaceae</taxon>
        <taxon>Anaerosphaera</taxon>
    </lineage>
</organism>
<keyword evidence="14" id="KW-1003">Cell membrane</keyword>
<proteinExistence type="inferred from homology"/>
<feature type="transmembrane region" description="Helical" evidence="14">
    <location>
        <begin position="129"/>
        <end position="147"/>
    </location>
</feature>
<keyword evidence="8 14" id="KW-0067">ATP-binding</keyword>
<comment type="similarity">
    <text evidence="2 14">Belongs to the cation transport ATPase (P-type) (TC 3.A.3) family. Type IB subfamily.</text>
</comment>
<dbReference type="InterPro" id="IPR036163">
    <property type="entry name" value="HMA_dom_sf"/>
</dbReference>
<keyword evidence="7" id="KW-0813">Transport</keyword>
<keyword evidence="7" id="KW-0406">Ion transport</keyword>
<dbReference type="CDD" id="cd02094">
    <property type="entry name" value="P-type_ATPase_Cu-like"/>
    <property type="match status" value="1"/>
</dbReference>
<dbReference type="Gene3D" id="2.70.150.10">
    <property type="entry name" value="Calcium-transporting ATPase, cytoplasmic transduction domain A"/>
    <property type="match status" value="1"/>
</dbReference>
<evidence type="ECO:0000256" key="3">
    <source>
        <dbReference type="ARBA" id="ARBA00012517"/>
    </source>
</evidence>
<dbReference type="InterPro" id="IPR023298">
    <property type="entry name" value="ATPase_P-typ_TM_dom_sf"/>
</dbReference>
<dbReference type="Pfam" id="PF00702">
    <property type="entry name" value="Hydrolase"/>
    <property type="match status" value="1"/>
</dbReference>
<dbReference type="EMBL" id="RLIH01000008">
    <property type="protein sequence ID" value="RVU54633.1"/>
    <property type="molecule type" value="Genomic_DNA"/>
</dbReference>
<accession>A0A437S6J3</accession>
<dbReference type="Proteomes" id="UP000288812">
    <property type="component" value="Unassembled WGS sequence"/>
</dbReference>
<dbReference type="AlphaFoldDB" id="A0A437S6J3"/>
<dbReference type="InterPro" id="IPR059000">
    <property type="entry name" value="ATPase_P-type_domA"/>
</dbReference>
<dbReference type="EC" id="7.2.2.8" evidence="3"/>
<dbReference type="InterPro" id="IPR001757">
    <property type="entry name" value="P_typ_ATPase"/>
</dbReference>
<dbReference type="Gene3D" id="3.40.1110.10">
    <property type="entry name" value="Calcium-transporting ATPase, cytoplasmic domain N"/>
    <property type="match status" value="1"/>
</dbReference>
<dbReference type="PROSITE" id="PS50846">
    <property type="entry name" value="HMA_2"/>
    <property type="match status" value="1"/>
</dbReference>
<evidence type="ECO:0000256" key="4">
    <source>
        <dbReference type="ARBA" id="ARBA00022692"/>
    </source>
</evidence>
<feature type="transmembrane region" description="Helical" evidence="14">
    <location>
        <begin position="96"/>
        <end position="117"/>
    </location>
</feature>
<sequence>MKQKYDVSGMTCSACQLAVEKSVNKLESVSDVSVNLISNTMSVEFDDSKISNNDIIKAVEAAGYGAAIKGESQSAGKAMDREDPYEIELAKMKYRLVYSLIFMIPLFYIAMGSMMGLPQPAILTGTENVLIMALTQILLTIPVMIINSQFYRIGFKALMNRMPNMDSLIALGSSAAFIYGIMVMYKMAYGFGHGNIEEVAHFGHDLYFESTAMILVLITLGKYFEARAKKRTSSAINSLMDLTPKFATVERDGVQVEIPIEEIVIGDVILVKPGSNIPVDGKIISGQTTIDESALTGESIPVEKSEGASVMAATTNKTGFIKFEATHVGEDTTIAKIIELVEDANTTKAPIAKLADKISGVFVPTVIVIAIITFITWMVKSGNLDTSISMAISVLVISCPCALGLATPVAIMVGTGKGAKLGILFKSAESLENLHNSEVVLLDKTGTITTGEFNVREVVSNKLSKDEFLKIAASMEKNSEHPLAKSIVRYAEEQGLEIEEAKNFKALAGLGVIAEVKGKNYLTGNLKLMMEEEFDTSEYDNYIEEFSAKAYTTIYFADEDSVIGIISLSDTLKDSSKEAVEELKSMGIKVAMVTGDNKKTAETLGEQLGLDEVYSEVLPAQKEQIVREHIEKGQRVCFVGDGINDAPSLARADIGVAIGAGTDIAIESADVVLIKSSLLDLINAIKLSKATIRNIKQNLFWAFFYNTIGIPIAAGLFFNSFGLKLNPMLAAFAMSLSSLFVVTNALRLNFFKGISAK</sequence>
<keyword evidence="10 14" id="KW-1133">Transmembrane helix</keyword>
<dbReference type="GO" id="GO:0005886">
    <property type="term" value="C:plasma membrane"/>
    <property type="evidence" value="ECO:0007669"/>
    <property type="project" value="UniProtKB-SubCell"/>
</dbReference>
<keyword evidence="9" id="KW-1278">Translocase</keyword>
<evidence type="ECO:0000256" key="9">
    <source>
        <dbReference type="ARBA" id="ARBA00022967"/>
    </source>
</evidence>
<evidence type="ECO:0000256" key="13">
    <source>
        <dbReference type="ARBA" id="ARBA00049289"/>
    </source>
</evidence>
<dbReference type="Pfam" id="PF00403">
    <property type="entry name" value="HMA"/>
    <property type="match status" value="1"/>
</dbReference>
<dbReference type="GO" id="GO:0055070">
    <property type="term" value="P:copper ion homeostasis"/>
    <property type="evidence" value="ECO:0007669"/>
    <property type="project" value="TreeGrafter"/>
</dbReference>
<keyword evidence="5 14" id="KW-0479">Metal-binding</keyword>